<dbReference type="InterPro" id="IPR000644">
    <property type="entry name" value="CBS_dom"/>
</dbReference>
<dbReference type="AlphaFoldDB" id="A0A7D5LAL6"/>
<dbReference type="EMBL" id="CP058579">
    <property type="protein sequence ID" value="QLG61549.1"/>
    <property type="molecule type" value="Genomic_DNA"/>
</dbReference>
<protein>
    <submittedName>
        <fullName evidence="4">CBS domain-containing protein</fullName>
    </submittedName>
</protein>
<keyword evidence="5" id="KW-1185">Reference proteome</keyword>
<dbReference type="InterPro" id="IPR051257">
    <property type="entry name" value="Diverse_CBS-Domain"/>
</dbReference>
<dbReference type="KEGG" id="halu:HUG12_07340"/>
<dbReference type="Pfam" id="PF00571">
    <property type="entry name" value="CBS"/>
    <property type="match status" value="2"/>
</dbReference>
<evidence type="ECO:0000313" key="4">
    <source>
        <dbReference type="EMBL" id="QLG61549.1"/>
    </source>
</evidence>
<dbReference type="RefSeq" id="WP_179268134.1">
    <property type="nucleotide sequence ID" value="NZ_CP058579.1"/>
</dbReference>
<dbReference type="InterPro" id="IPR046342">
    <property type="entry name" value="CBS_dom_sf"/>
</dbReference>
<name>A0A7D5LAL6_9EURY</name>
<feature type="domain" description="CBS" evidence="3">
    <location>
        <begin position="6"/>
        <end position="62"/>
    </location>
</feature>
<dbReference type="SMART" id="SM00116">
    <property type="entry name" value="CBS"/>
    <property type="match status" value="2"/>
</dbReference>
<dbReference type="SUPFAM" id="SSF54631">
    <property type="entry name" value="CBS-domain pair"/>
    <property type="match status" value="1"/>
</dbReference>
<dbReference type="Proteomes" id="UP000509626">
    <property type="component" value="Chromosome"/>
</dbReference>
<evidence type="ECO:0000259" key="3">
    <source>
        <dbReference type="PROSITE" id="PS51371"/>
    </source>
</evidence>
<reference evidence="4 5" key="1">
    <citation type="submission" date="2020-06" db="EMBL/GenBank/DDBJ databases">
        <title>NJ-3-1, isolated from saline soil.</title>
        <authorList>
            <person name="Cui H.L."/>
            <person name="Shi X."/>
        </authorList>
    </citation>
    <scope>NUCLEOTIDE SEQUENCE [LARGE SCALE GENOMIC DNA]</scope>
    <source>
        <strain evidence="4 5">NJ-3-1</strain>
    </source>
</reference>
<keyword evidence="1 2" id="KW-0129">CBS domain</keyword>
<dbReference type="OrthoDB" id="43333at2157"/>
<sequence length="141" mass="14840">MPVGHLGPEDVATVEPDAQVSEAVDRLESESVGAVVVADGDEPIGVVTDRDVALAVGGDEPVGTEPVRSVMSEDPVTLHEDEEAMELSRTIDEHDVRRVPIVDDDGELTGIATADDLVGTVGEQLDRVANTIEAQSPEYSP</sequence>
<proteinExistence type="predicted"/>
<dbReference type="PROSITE" id="PS51371">
    <property type="entry name" value="CBS"/>
    <property type="match status" value="2"/>
</dbReference>
<gene>
    <name evidence="4" type="ORF">HUG12_07340</name>
</gene>
<dbReference type="PANTHER" id="PTHR43080">
    <property type="entry name" value="CBS DOMAIN-CONTAINING PROTEIN CBSX3, MITOCHONDRIAL"/>
    <property type="match status" value="1"/>
</dbReference>
<evidence type="ECO:0000256" key="2">
    <source>
        <dbReference type="PROSITE-ProRule" id="PRU00703"/>
    </source>
</evidence>
<feature type="domain" description="CBS" evidence="3">
    <location>
        <begin position="71"/>
        <end position="127"/>
    </location>
</feature>
<dbReference type="Gene3D" id="3.10.580.10">
    <property type="entry name" value="CBS-domain"/>
    <property type="match status" value="1"/>
</dbReference>
<evidence type="ECO:0000256" key="1">
    <source>
        <dbReference type="ARBA" id="ARBA00023122"/>
    </source>
</evidence>
<dbReference type="PANTHER" id="PTHR43080:SF2">
    <property type="entry name" value="CBS DOMAIN-CONTAINING PROTEIN"/>
    <property type="match status" value="1"/>
</dbReference>
<evidence type="ECO:0000313" key="5">
    <source>
        <dbReference type="Proteomes" id="UP000509626"/>
    </source>
</evidence>
<organism evidence="4 5">
    <name type="scientific">Halorarum salinum</name>
    <dbReference type="NCBI Taxonomy" id="2743089"/>
    <lineage>
        <taxon>Archaea</taxon>
        <taxon>Methanobacteriati</taxon>
        <taxon>Methanobacteriota</taxon>
        <taxon>Stenosarchaea group</taxon>
        <taxon>Halobacteria</taxon>
        <taxon>Halobacteriales</taxon>
        <taxon>Haloferacaceae</taxon>
        <taxon>Halorarum</taxon>
    </lineage>
</organism>
<dbReference type="GeneID" id="56037261"/>
<accession>A0A7D5LAL6</accession>